<dbReference type="Pfam" id="PF13649">
    <property type="entry name" value="Methyltransf_25"/>
    <property type="match status" value="1"/>
</dbReference>
<reference evidence="2" key="1">
    <citation type="submission" date="2019-08" db="EMBL/GenBank/DDBJ databases">
        <authorList>
            <person name="Kucharzyk K."/>
            <person name="Murdoch R.W."/>
            <person name="Higgins S."/>
            <person name="Loffler F."/>
        </authorList>
    </citation>
    <scope>NUCLEOTIDE SEQUENCE</scope>
</reference>
<proteinExistence type="predicted"/>
<organism evidence="2">
    <name type="scientific">bioreactor metagenome</name>
    <dbReference type="NCBI Taxonomy" id="1076179"/>
    <lineage>
        <taxon>unclassified sequences</taxon>
        <taxon>metagenomes</taxon>
        <taxon>ecological metagenomes</taxon>
    </lineage>
</organism>
<evidence type="ECO:0000259" key="1">
    <source>
        <dbReference type="Pfam" id="PF13649"/>
    </source>
</evidence>
<dbReference type="SUPFAM" id="SSF53335">
    <property type="entry name" value="S-adenosyl-L-methionine-dependent methyltransferases"/>
    <property type="match status" value="1"/>
</dbReference>
<dbReference type="InterPro" id="IPR041698">
    <property type="entry name" value="Methyltransf_25"/>
</dbReference>
<dbReference type="PANTHER" id="PTHR43591:SF24">
    <property type="entry name" value="2-METHOXY-6-POLYPRENYL-1,4-BENZOQUINOL METHYLASE, MITOCHONDRIAL"/>
    <property type="match status" value="1"/>
</dbReference>
<gene>
    <name evidence="2" type="primary">ubiE_35</name>
    <name evidence="2" type="ORF">SDC9_41322</name>
</gene>
<dbReference type="PANTHER" id="PTHR43591">
    <property type="entry name" value="METHYLTRANSFERASE"/>
    <property type="match status" value="1"/>
</dbReference>
<dbReference type="EMBL" id="VSSQ01000457">
    <property type="protein sequence ID" value="MPL95156.1"/>
    <property type="molecule type" value="Genomic_DNA"/>
</dbReference>
<keyword evidence="2" id="KW-0830">Ubiquinone</keyword>
<feature type="domain" description="Methyltransferase" evidence="1">
    <location>
        <begin position="47"/>
        <end position="137"/>
    </location>
</feature>
<dbReference type="InterPro" id="IPR029063">
    <property type="entry name" value="SAM-dependent_MTases_sf"/>
</dbReference>
<dbReference type="GO" id="GO:0043770">
    <property type="term" value="F:demethylmenaquinone methyltransferase activity"/>
    <property type="evidence" value="ECO:0007669"/>
    <property type="project" value="UniProtKB-EC"/>
</dbReference>
<comment type="caution">
    <text evidence="2">The sequence shown here is derived from an EMBL/GenBank/DDBJ whole genome shotgun (WGS) entry which is preliminary data.</text>
</comment>
<protein>
    <submittedName>
        <fullName evidence="2">Ubiquinone/menaquinone biosynthesis C-methyltransferase UbiE</fullName>
        <ecNumber evidence="2">2.1.1.163</ecNumber>
    </submittedName>
</protein>
<sequence>MKKDRNNKNFWNRYAKIYDFEIDRFNRLAYSEMYRLISGALTKEMKVLEIATGTGLIAVNIADSVQSVVATDFSPKMIETAMKKRAPVNVHFSVEDAAALSFPNQTFDAVIISNALHIMPDPVLVLKNIRRVLKPNGLLIAPTFSHGHLRDSTWNLNAFLLKMIGFETYSKWKPEEYVDFINQNGFSVQTWKVLKAAFPLVYLEAKLHE</sequence>
<dbReference type="Gene3D" id="3.40.50.150">
    <property type="entry name" value="Vaccinia Virus protein VP39"/>
    <property type="match status" value="1"/>
</dbReference>
<name>A0A644VUY8_9ZZZZ</name>
<keyword evidence="2" id="KW-0489">Methyltransferase</keyword>
<dbReference type="GO" id="GO:0032259">
    <property type="term" value="P:methylation"/>
    <property type="evidence" value="ECO:0007669"/>
    <property type="project" value="UniProtKB-KW"/>
</dbReference>
<dbReference type="CDD" id="cd02440">
    <property type="entry name" value="AdoMet_MTases"/>
    <property type="match status" value="1"/>
</dbReference>
<keyword evidence="2" id="KW-0808">Transferase</keyword>
<accession>A0A644VUY8</accession>
<evidence type="ECO:0000313" key="2">
    <source>
        <dbReference type="EMBL" id="MPL95156.1"/>
    </source>
</evidence>
<dbReference type="EC" id="2.1.1.163" evidence="2"/>
<dbReference type="AlphaFoldDB" id="A0A644VUY8"/>